<dbReference type="InterPro" id="IPR016024">
    <property type="entry name" value="ARM-type_fold"/>
</dbReference>
<dbReference type="AlphaFoldDB" id="A0A1J4KIY5"/>
<comment type="caution">
    <text evidence="1">The sequence shown here is derived from an EMBL/GenBank/DDBJ whole genome shotgun (WGS) entry which is preliminary data.</text>
</comment>
<dbReference type="Gene3D" id="1.25.10.10">
    <property type="entry name" value="Leucine-rich Repeat Variant"/>
    <property type="match status" value="1"/>
</dbReference>
<dbReference type="GeneID" id="94824624"/>
<sequence length="474" mass="56207">MVFYIQFLSHIISKSFWFVFFMNVSYKETNDDNNSASVKDSLKDGFLNSPMANESLSNYFQYYCENTIKAYQEKNKDAFEMWMHSIFDFFEKMNYQIYIDNAQSEIINILKELDYNNFINTIMCDHDSEFFLNLIIIFVFYIRNIDPDYLNNSYVLPILINTYFHKNEMRNYIISILFTFLPSQLSFDPNFERFFPDFLKIVESIDDESIKIKLISVFIHTSPDLSIYYPKIVQLLPNYLKNVFVSEEELSLYNTMIKNDNNVYEYIVQSGIRDKIFSTLQCGNNKIIKMILEFVLIVFTIDENVLHEFDFIDYLILFIDSEKEEYSMFALNFFTETFPISTKSLLEKIDIDLLWSILYDGLTEASFEMKKITLSFVLRLIQCSNDDLTLCIIQSDICEIGKCIITSDNEKMISQYLDFFEYVFHLVERCPKFYQEFSSNFQEGDFGKYVEQISNEDIKVRAFALLETLSSHDG</sequence>
<dbReference type="VEuPathDB" id="TrichDB:TRFO_01126"/>
<protein>
    <submittedName>
        <fullName evidence="1">Uncharacterized protein</fullName>
    </submittedName>
</protein>
<gene>
    <name evidence="1" type="ORF">TRFO_01126</name>
</gene>
<dbReference type="SUPFAM" id="SSF48371">
    <property type="entry name" value="ARM repeat"/>
    <property type="match status" value="1"/>
</dbReference>
<dbReference type="EMBL" id="MLAK01000593">
    <property type="protein sequence ID" value="OHT11195.1"/>
    <property type="molecule type" value="Genomic_DNA"/>
</dbReference>
<keyword evidence="2" id="KW-1185">Reference proteome</keyword>
<dbReference type="InterPro" id="IPR011989">
    <property type="entry name" value="ARM-like"/>
</dbReference>
<reference evidence="1" key="1">
    <citation type="submission" date="2016-10" db="EMBL/GenBank/DDBJ databases">
        <authorList>
            <person name="Benchimol M."/>
            <person name="Almeida L.G."/>
            <person name="Vasconcelos A.T."/>
            <person name="Perreira-Neves A."/>
            <person name="Rosa I.A."/>
            <person name="Tasca T."/>
            <person name="Bogo M.R."/>
            <person name="de Souza W."/>
        </authorList>
    </citation>
    <scope>NUCLEOTIDE SEQUENCE [LARGE SCALE GENOMIC DNA]</scope>
    <source>
        <strain evidence="1">K</strain>
    </source>
</reference>
<evidence type="ECO:0000313" key="2">
    <source>
        <dbReference type="Proteomes" id="UP000179807"/>
    </source>
</evidence>
<name>A0A1J4KIY5_9EUKA</name>
<dbReference type="RefSeq" id="XP_068364331.1">
    <property type="nucleotide sequence ID" value="XM_068489920.1"/>
</dbReference>
<dbReference type="Proteomes" id="UP000179807">
    <property type="component" value="Unassembled WGS sequence"/>
</dbReference>
<accession>A0A1J4KIY5</accession>
<proteinExistence type="predicted"/>
<evidence type="ECO:0000313" key="1">
    <source>
        <dbReference type="EMBL" id="OHT11195.1"/>
    </source>
</evidence>
<organism evidence="1 2">
    <name type="scientific">Tritrichomonas foetus</name>
    <dbReference type="NCBI Taxonomy" id="1144522"/>
    <lineage>
        <taxon>Eukaryota</taxon>
        <taxon>Metamonada</taxon>
        <taxon>Parabasalia</taxon>
        <taxon>Tritrichomonadida</taxon>
        <taxon>Tritrichomonadidae</taxon>
        <taxon>Tritrichomonas</taxon>
    </lineage>
</organism>